<feature type="transmembrane region" description="Helical" evidence="6">
    <location>
        <begin position="90"/>
        <end position="111"/>
    </location>
</feature>
<dbReference type="GO" id="GO:0022857">
    <property type="term" value="F:transmembrane transporter activity"/>
    <property type="evidence" value="ECO:0007669"/>
    <property type="project" value="TreeGrafter"/>
</dbReference>
<dbReference type="Proteomes" id="UP000053647">
    <property type="component" value="Unassembled WGS sequence"/>
</dbReference>
<dbReference type="Gene3D" id="1.20.1250.20">
    <property type="entry name" value="MFS general substrate transporter like domains"/>
    <property type="match status" value="1"/>
</dbReference>
<dbReference type="PANTHER" id="PTHR23502">
    <property type="entry name" value="MAJOR FACILITATOR SUPERFAMILY"/>
    <property type="match status" value="1"/>
</dbReference>
<dbReference type="AlphaFoldDB" id="A0A0C9TNC6"/>
<evidence type="ECO:0000256" key="5">
    <source>
        <dbReference type="SAM" id="MobiDB-lite"/>
    </source>
</evidence>
<feature type="region of interest" description="Disordered" evidence="5">
    <location>
        <begin position="1"/>
        <end position="61"/>
    </location>
</feature>
<dbReference type="SUPFAM" id="SSF103473">
    <property type="entry name" value="MFS general substrate transporter"/>
    <property type="match status" value="2"/>
</dbReference>
<keyword evidence="3 6" id="KW-1133">Transmembrane helix</keyword>
<gene>
    <name evidence="7" type="ORF">PAXINDRAFT_17571</name>
</gene>
<name>A0A0C9TNC6_PAXIN</name>
<keyword evidence="4 6" id="KW-0472">Membrane</keyword>
<feature type="compositionally biased region" description="Polar residues" evidence="5">
    <location>
        <begin position="50"/>
        <end position="59"/>
    </location>
</feature>
<evidence type="ECO:0000313" key="7">
    <source>
        <dbReference type="EMBL" id="KIJ09337.1"/>
    </source>
</evidence>
<dbReference type="InterPro" id="IPR036259">
    <property type="entry name" value="MFS_trans_sf"/>
</dbReference>
<reference evidence="8" key="2">
    <citation type="submission" date="2015-01" db="EMBL/GenBank/DDBJ databases">
        <title>Evolutionary Origins and Diversification of the Mycorrhizal Mutualists.</title>
        <authorList>
            <consortium name="DOE Joint Genome Institute"/>
            <consortium name="Mycorrhizal Genomics Consortium"/>
            <person name="Kohler A."/>
            <person name="Kuo A."/>
            <person name="Nagy L.G."/>
            <person name="Floudas D."/>
            <person name="Copeland A."/>
            <person name="Barry K.W."/>
            <person name="Cichocki N."/>
            <person name="Veneault-Fourrey C."/>
            <person name="LaButti K."/>
            <person name="Lindquist E.A."/>
            <person name="Lipzen A."/>
            <person name="Lundell T."/>
            <person name="Morin E."/>
            <person name="Murat C."/>
            <person name="Riley R."/>
            <person name="Ohm R."/>
            <person name="Sun H."/>
            <person name="Tunlid A."/>
            <person name="Henrissat B."/>
            <person name="Grigoriev I.V."/>
            <person name="Hibbett D.S."/>
            <person name="Martin F."/>
        </authorList>
    </citation>
    <scope>NUCLEOTIDE SEQUENCE [LARGE SCALE GENOMIC DNA]</scope>
    <source>
        <strain evidence="8">ATCC 200175</strain>
    </source>
</reference>
<evidence type="ECO:0000313" key="8">
    <source>
        <dbReference type="Proteomes" id="UP000053647"/>
    </source>
</evidence>
<evidence type="ECO:0000256" key="2">
    <source>
        <dbReference type="ARBA" id="ARBA00022692"/>
    </source>
</evidence>
<reference evidence="7 8" key="1">
    <citation type="submission" date="2014-06" db="EMBL/GenBank/DDBJ databases">
        <authorList>
            <consortium name="DOE Joint Genome Institute"/>
            <person name="Kuo A."/>
            <person name="Kohler A."/>
            <person name="Nagy L.G."/>
            <person name="Floudas D."/>
            <person name="Copeland A."/>
            <person name="Barry K.W."/>
            <person name="Cichocki N."/>
            <person name="Veneault-Fourrey C."/>
            <person name="LaButti K."/>
            <person name="Lindquist E.A."/>
            <person name="Lipzen A."/>
            <person name="Lundell T."/>
            <person name="Morin E."/>
            <person name="Murat C."/>
            <person name="Sun H."/>
            <person name="Tunlid A."/>
            <person name="Henrissat B."/>
            <person name="Grigoriev I.V."/>
            <person name="Hibbett D.S."/>
            <person name="Martin F."/>
            <person name="Nordberg H.P."/>
            <person name="Cantor M.N."/>
            <person name="Hua S.X."/>
        </authorList>
    </citation>
    <scope>NUCLEOTIDE SEQUENCE [LARGE SCALE GENOMIC DNA]</scope>
    <source>
        <strain evidence="7 8">ATCC 200175</strain>
    </source>
</reference>
<feature type="transmembrane region" description="Helical" evidence="6">
    <location>
        <begin position="123"/>
        <end position="141"/>
    </location>
</feature>
<evidence type="ECO:0000256" key="3">
    <source>
        <dbReference type="ARBA" id="ARBA00022989"/>
    </source>
</evidence>
<feature type="compositionally biased region" description="Polar residues" evidence="5">
    <location>
        <begin position="1"/>
        <end position="12"/>
    </location>
</feature>
<dbReference type="HOGENOM" id="CLU_860803_0_0_1"/>
<dbReference type="GO" id="GO:0016020">
    <property type="term" value="C:membrane"/>
    <property type="evidence" value="ECO:0007669"/>
    <property type="project" value="UniProtKB-SubCell"/>
</dbReference>
<dbReference type="PANTHER" id="PTHR23502:SF60">
    <property type="entry name" value="MAJOR FACILITATOR SUPERFAMILY (MFS) PROFILE DOMAIN-CONTAINING PROTEIN-RELATED"/>
    <property type="match status" value="1"/>
</dbReference>
<comment type="subcellular location">
    <subcellularLocation>
        <location evidence="1">Membrane</location>
        <topology evidence="1">Multi-pass membrane protein</topology>
    </subcellularLocation>
</comment>
<protein>
    <submittedName>
        <fullName evidence="7">Uncharacterized protein</fullName>
    </submittedName>
</protein>
<feature type="compositionally biased region" description="Polar residues" evidence="5">
    <location>
        <begin position="30"/>
        <end position="42"/>
    </location>
</feature>
<sequence length="323" mass="35794">MCTPSISSQNIPSDDKSRSSSQGSERCGETSLTTTLDGNQPFTVLGPPMQASSKASSNPADKIDNEVLMVDRDGPDDPQNPRNWSFKCKWAATAIVSGLTFITPVSSSMIAPATDQLAAEFGIHSSVVIALSTSMFVLAFGTSNFPWLFVTPDHELVAVGPLFLGPMSETYGRSRVLQLANLWYLVPRSRPAVVLLAIAECSTWRWVSWSIIQLLGLFFLKETYAPLLLERNANKSRQSMDEEKVSYKEVRTIFEGDDCSWQVIMSRALLRPFALVYHEPIIQLLCLYMADISRPILVFLTTISSMFEQVYQLEQPVGVAGLH</sequence>
<evidence type="ECO:0000256" key="1">
    <source>
        <dbReference type="ARBA" id="ARBA00004141"/>
    </source>
</evidence>
<keyword evidence="2 6" id="KW-0812">Transmembrane</keyword>
<organism evidence="7 8">
    <name type="scientific">Paxillus involutus ATCC 200175</name>
    <dbReference type="NCBI Taxonomy" id="664439"/>
    <lineage>
        <taxon>Eukaryota</taxon>
        <taxon>Fungi</taxon>
        <taxon>Dikarya</taxon>
        <taxon>Basidiomycota</taxon>
        <taxon>Agaricomycotina</taxon>
        <taxon>Agaricomycetes</taxon>
        <taxon>Agaricomycetidae</taxon>
        <taxon>Boletales</taxon>
        <taxon>Paxilineae</taxon>
        <taxon>Paxillaceae</taxon>
        <taxon>Paxillus</taxon>
    </lineage>
</organism>
<keyword evidence="8" id="KW-1185">Reference proteome</keyword>
<dbReference type="OrthoDB" id="6770063at2759"/>
<evidence type="ECO:0000256" key="4">
    <source>
        <dbReference type="ARBA" id="ARBA00023136"/>
    </source>
</evidence>
<accession>A0A0C9TNC6</accession>
<dbReference type="EMBL" id="KN819474">
    <property type="protein sequence ID" value="KIJ09337.1"/>
    <property type="molecule type" value="Genomic_DNA"/>
</dbReference>
<evidence type="ECO:0000256" key="6">
    <source>
        <dbReference type="SAM" id="Phobius"/>
    </source>
</evidence>
<proteinExistence type="predicted"/>